<dbReference type="AlphaFoldDB" id="A0A423WJH7"/>
<accession>A0A423WJH7</accession>
<protein>
    <recommendedName>
        <fullName evidence="1">2EXR domain-containing protein</fullName>
    </recommendedName>
</protein>
<evidence type="ECO:0000313" key="2">
    <source>
        <dbReference type="EMBL" id="ROW03458.1"/>
    </source>
</evidence>
<feature type="domain" description="2EXR" evidence="1">
    <location>
        <begin position="131"/>
        <end position="210"/>
    </location>
</feature>
<dbReference type="OrthoDB" id="5237664at2759"/>
<evidence type="ECO:0000313" key="3">
    <source>
        <dbReference type="Proteomes" id="UP000284375"/>
    </source>
</evidence>
<dbReference type="Pfam" id="PF20150">
    <property type="entry name" value="2EXR"/>
    <property type="match status" value="1"/>
</dbReference>
<gene>
    <name evidence="2" type="ORF">VSDG_01286</name>
</gene>
<organism evidence="2 3">
    <name type="scientific">Cytospora chrysosperma</name>
    <name type="common">Cytospora canker fungus</name>
    <name type="synonym">Sphaeria chrysosperma</name>
    <dbReference type="NCBI Taxonomy" id="252740"/>
    <lineage>
        <taxon>Eukaryota</taxon>
        <taxon>Fungi</taxon>
        <taxon>Dikarya</taxon>
        <taxon>Ascomycota</taxon>
        <taxon>Pezizomycotina</taxon>
        <taxon>Sordariomycetes</taxon>
        <taxon>Sordariomycetidae</taxon>
        <taxon>Diaporthales</taxon>
        <taxon>Cytosporaceae</taxon>
        <taxon>Cytospora</taxon>
    </lineage>
</organism>
<dbReference type="Proteomes" id="UP000284375">
    <property type="component" value="Unassembled WGS sequence"/>
</dbReference>
<reference evidence="2 3" key="1">
    <citation type="submission" date="2015-09" db="EMBL/GenBank/DDBJ databases">
        <title>Host preference determinants of Valsa canker pathogens revealed by comparative genomics.</title>
        <authorList>
            <person name="Yin Z."/>
            <person name="Huang L."/>
        </authorList>
    </citation>
    <scope>NUCLEOTIDE SEQUENCE [LARGE SCALE GENOMIC DNA]</scope>
    <source>
        <strain evidence="2 3">YSFL</strain>
    </source>
</reference>
<keyword evidence="3" id="KW-1185">Reference proteome</keyword>
<dbReference type="EMBL" id="LJZO01000003">
    <property type="protein sequence ID" value="ROW03458.1"/>
    <property type="molecule type" value="Genomic_DNA"/>
</dbReference>
<name>A0A423WJH7_CYTCH</name>
<evidence type="ECO:0000259" key="1">
    <source>
        <dbReference type="Pfam" id="PF20150"/>
    </source>
</evidence>
<dbReference type="InterPro" id="IPR045518">
    <property type="entry name" value="2EXR"/>
</dbReference>
<comment type="caution">
    <text evidence="2">The sequence shown here is derived from an EMBL/GenBank/DDBJ whole genome shotgun (WGS) entry which is preliminary data.</text>
</comment>
<proteinExistence type="predicted"/>
<sequence length="387" mass="44414">MLKNVNSPKAAVPVLVTVYDTENKLTFTINRGVQFNTISRDGKNVNRPDQASNTVNIIEEDGQIVGTVDNEGEVLYEYGGETLLSMLSKFIRCSDTEKYGCLGGNGKFAEPLEPNTVTKKTSAKISQPANFPKFDDFPQEIKDMILSQAVEPHTVTVYRGSDCFIVAMDRKWADIALYQVCHKFRQYAIKKFGIPKQHKSFPFDPANDTLYLRTYSNHRLGQLQSKVRKDTCKRPMFEIHHGDIERDTIDHEVWDRVQTVETEARMPQDFGAQAMGGDQRMFRNIQTWRILMVQLDTCKIDYNPDTQSLYQKSDHDIMVGVFNCLSGKTRKQPNWKPKFIEVYRTGYMCSNVEKLAWRNTRNKVGQGKIYLVNIANTADPMPDHLWI</sequence>